<comment type="caution">
    <text evidence="1">The sequence shown here is derived from an EMBL/GenBank/DDBJ whole genome shotgun (WGS) entry which is preliminary data.</text>
</comment>
<dbReference type="Proteomes" id="UP000256710">
    <property type="component" value="Unassembled WGS sequence"/>
</dbReference>
<reference evidence="1 2" key="1">
    <citation type="submission" date="2018-01" db="EMBL/GenBank/DDBJ databases">
        <authorList>
            <person name="Clerissi C."/>
        </authorList>
    </citation>
    <scope>NUCLEOTIDE SEQUENCE [LARGE SCALE GENOMIC DNA]</scope>
    <source>
        <strain evidence="1">Cupriavidus taiwanensis STM 6082</strain>
    </source>
</reference>
<sequence>MAWRYHGVVRAPLNVPLNVPLRFADYAPLTFQLPARTTRRASPAWTWLVRLPRPARHLPRAP</sequence>
<organism evidence="1 2">
    <name type="scientific">Cupriavidus neocaledonicus</name>
    <dbReference type="NCBI Taxonomy" id="1040979"/>
    <lineage>
        <taxon>Bacteria</taxon>
        <taxon>Pseudomonadati</taxon>
        <taxon>Pseudomonadota</taxon>
        <taxon>Betaproteobacteria</taxon>
        <taxon>Burkholderiales</taxon>
        <taxon>Burkholderiaceae</taxon>
        <taxon>Cupriavidus</taxon>
    </lineage>
</organism>
<dbReference type="EMBL" id="OFTC01000002">
    <property type="protein sequence ID" value="SOZ34525.1"/>
    <property type="molecule type" value="Genomic_DNA"/>
</dbReference>
<proteinExistence type="predicted"/>
<evidence type="ECO:0000313" key="1">
    <source>
        <dbReference type="EMBL" id="SOZ34525.1"/>
    </source>
</evidence>
<evidence type="ECO:0000313" key="2">
    <source>
        <dbReference type="Proteomes" id="UP000256710"/>
    </source>
</evidence>
<keyword evidence="2" id="KW-1185">Reference proteome</keyword>
<accession>A0ABY1UVV0</accession>
<protein>
    <submittedName>
        <fullName evidence="1">Uncharacterized protein</fullName>
    </submittedName>
</protein>
<name>A0ABY1UVV0_9BURK</name>
<gene>
    <name evidence="1" type="ORF">CBM2605_A100003</name>
</gene>